<evidence type="ECO:0008006" key="3">
    <source>
        <dbReference type="Google" id="ProtNLM"/>
    </source>
</evidence>
<evidence type="ECO:0000313" key="2">
    <source>
        <dbReference type="Proteomes" id="UP001519325"/>
    </source>
</evidence>
<organism evidence="1 2">
    <name type="scientific">Nocardia goodfellowii</name>
    <dbReference type="NCBI Taxonomy" id="882446"/>
    <lineage>
        <taxon>Bacteria</taxon>
        <taxon>Bacillati</taxon>
        <taxon>Actinomycetota</taxon>
        <taxon>Actinomycetes</taxon>
        <taxon>Mycobacteriales</taxon>
        <taxon>Nocardiaceae</taxon>
        <taxon>Nocardia</taxon>
    </lineage>
</organism>
<evidence type="ECO:0000313" key="1">
    <source>
        <dbReference type="EMBL" id="MBP2192984.1"/>
    </source>
</evidence>
<reference evidence="1 2" key="1">
    <citation type="submission" date="2021-03" db="EMBL/GenBank/DDBJ databases">
        <title>Sequencing the genomes of 1000 actinobacteria strains.</title>
        <authorList>
            <person name="Klenk H.-P."/>
        </authorList>
    </citation>
    <scope>NUCLEOTIDE SEQUENCE [LARGE SCALE GENOMIC DNA]</scope>
    <source>
        <strain evidence="1 2">DSM 45516</strain>
    </source>
</reference>
<name>A0ABS4QPN6_9NOCA</name>
<sequence length="45" mass="5067">MPQLPWYDVDEVIPRALARPDQATLTGYVVQRIRRLSAAGRAEEG</sequence>
<comment type="caution">
    <text evidence="1">The sequence shown here is derived from an EMBL/GenBank/DDBJ whole genome shotgun (WGS) entry which is preliminary data.</text>
</comment>
<protein>
    <recommendedName>
        <fullName evidence="3">NUDIX hydrolase</fullName>
    </recommendedName>
</protein>
<keyword evidence="2" id="KW-1185">Reference proteome</keyword>
<dbReference type="EMBL" id="JAGGMR010000001">
    <property type="protein sequence ID" value="MBP2192984.1"/>
    <property type="molecule type" value="Genomic_DNA"/>
</dbReference>
<proteinExistence type="predicted"/>
<gene>
    <name evidence="1" type="ORF">BJ987_005885</name>
</gene>
<dbReference type="RefSeq" id="WP_209896196.1">
    <property type="nucleotide sequence ID" value="NZ_JAGGMR010000001.1"/>
</dbReference>
<dbReference type="Proteomes" id="UP001519325">
    <property type="component" value="Unassembled WGS sequence"/>
</dbReference>
<accession>A0ABS4QPN6</accession>